<protein>
    <submittedName>
        <fullName evidence="1">Uncharacterized protein</fullName>
    </submittedName>
</protein>
<reference evidence="1 2" key="1">
    <citation type="submission" date="2020-08" db="EMBL/GenBank/DDBJ databases">
        <title>Genomic Encyclopedia of Type Strains, Phase IV (KMG-V): Genome sequencing to study the core and pangenomes of soil and plant-associated prokaryotes.</title>
        <authorList>
            <person name="Whitman W."/>
        </authorList>
    </citation>
    <scope>NUCLEOTIDE SEQUENCE [LARGE SCALE GENOMIC DNA]</scope>
    <source>
        <strain evidence="1 2">SEMIA 4064</strain>
    </source>
</reference>
<dbReference type="EMBL" id="JACHBI010000003">
    <property type="protein sequence ID" value="MBB5573262.1"/>
    <property type="molecule type" value="Genomic_DNA"/>
</dbReference>
<gene>
    <name evidence="1" type="ORF">GGD50_001875</name>
</gene>
<name>A0A7W8XPL1_9HYPH</name>
<evidence type="ECO:0000313" key="1">
    <source>
        <dbReference type="EMBL" id="MBB5573262.1"/>
    </source>
</evidence>
<sequence>MFVPIAAGDVRRGLRPSYRSNVQVLDIAKQGVSVNAPRSFPAKEFAGFRANLM</sequence>
<dbReference type="RefSeq" id="WP_181316078.1">
    <property type="nucleotide sequence ID" value="NZ_JACHBI010000003.1"/>
</dbReference>
<dbReference type="AlphaFoldDB" id="A0A7W8XPL1"/>
<dbReference type="Proteomes" id="UP000549882">
    <property type="component" value="Unassembled WGS sequence"/>
</dbReference>
<comment type="caution">
    <text evidence="1">The sequence shown here is derived from an EMBL/GenBank/DDBJ whole genome shotgun (WGS) entry which is preliminary data.</text>
</comment>
<organism evidence="1 2">
    <name type="scientific">Rhizobium paranaense</name>
    <dbReference type="NCBI Taxonomy" id="1650438"/>
    <lineage>
        <taxon>Bacteria</taxon>
        <taxon>Pseudomonadati</taxon>
        <taxon>Pseudomonadota</taxon>
        <taxon>Alphaproteobacteria</taxon>
        <taxon>Hyphomicrobiales</taxon>
        <taxon>Rhizobiaceae</taxon>
        <taxon>Rhizobium/Agrobacterium group</taxon>
        <taxon>Rhizobium</taxon>
    </lineage>
</organism>
<proteinExistence type="predicted"/>
<accession>A0A7W8XPL1</accession>
<keyword evidence="2" id="KW-1185">Reference proteome</keyword>
<evidence type="ECO:0000313" key="2">
    <source>
        <dbReference type="Proteomes" id="UP000549882"/>
    </source>
</evidence>